<sequence>MSLEDHENWFEWLVTALFALLVIKFGVQDHINEPSSSKLVPNVSPQVDTDALSLQELDLLFSPLFEEYFTAGNQSVLKSSALSNNSQQQDTQPTKALYGLKQALRAWYDELSTFLMSKTKDVDHAGCLDTRKCNSGRIQFLGEKLASWMSKKHDCTTMSTAKVEYMALFASWAQVIWTRTQLKDYGFNYNKIPLYCDFQSAIAISCNPVQHSRTKHINVRYHFIKEQVERGELEVLANETA</sequence>
<keyword evidence="2" id="KW-1185">Reference proteome</keyword>
<evidence type="ECO:0000313" key="1">
    <source>
        <dbReference type="EMBL" id="GJS69075.1"/>
    </source>
</evidence>
<dbReference type="PANTHER" id="PTHR11439:SF495">
    <property type="entry name" value="REVERSE TRANSCRIPTASE, RNA-DEPENDENT DNA POLYMERASE-RELATED"/>
    <property type="match status" value="1"/>
</dbReference>
<dbReference type="PANTHER" id="PTHR11439">
    <property type="entry name" value="GAG-POL-RELATED RETROTRANSPOSON"/>
    <property type="match status" value="1"/>
</dbReference>
<dbReference type="CDD" id="cd09272">
    <property type="entry name" value="RNase_HI_RT_Ty1"/>
    <property type="match status" value="1"/>
</dbReference>
<reference evidence="1" key="2">
    <citation type="submission" date="2022-01" db="EMBL/GenBank/DDBJ databases">
        <authorList>
            <person name="Yamashiro T."/>
            <person name="Shiraishi A."/>
            <person name="Satake H."/>
            <person name="Nakayama K."/>
        </authorList>
    </citation>
    <scope>NUCLEOTIDE SEQUENCE</scope>
</reference>
<gene>
    <name evidence="1" type="ORF">Tco_0701916</name>
</gene>
<organism evidence="1 2">
    <name type="scientific">Tanacetum coccineum</name>
    <dbReference type="NCBI Taxonomy" id="301880"/>
    <lineage>
        <taxon>Eukaryota</taxon>
        <taxon>Viridiplantae</taxon>
        <taxon>Streptophyta</taxon>
        <taxon>Embryophyta</taxon>
        <taxon>Tracheophyta</taxon>
        <taxon>Spermatophyta</taxon>
        <taxon>Magnoliopsida</taxon>
        <taxon>eudicotyledons</taxon>
        <taxon>Gunneridae</taxon>
        <taxon>Pentapetalae</taxon>
        <taxon>asterids</taxon>
        <taxon>campanulids</taxon>
        <taxon>Asterales</taxon>
        <taxon>Asteraceae</taxon>
        <taxon>Asteroideae</taxon>
        <taxon>Anthemideae</taxon>
        <taxon>Anthemidinae</taxon>
        <taxon>Tanacetum</taxon>
    </lineage>
</organism>
<protein>
    <submittedName>
        <fullName evidence="1">Uncharacterized protein</fullName>
    </submittedName>
</protein>
<proteinExistence type="predicted"/>
<name>A0ABQ4XUI1_9ASTR</name>
<accession>A0ABQ4XUI1</accession>
<dbReference type="Proteomes" id="UP001151760">
    <property type="component" value="Unassembled WGS sequence"/>
</dbReference>
<comment type="caution">
    <text evidence="1">The sequence shown here is derived from an EMBL/GenBank/DDBJ whole genome shotgun (WGS) entry which is preliminary data.</text>
</comment>
<dbReference type="EMBL" id="BQNB010009837">
    <property type="protein sequence ID" value="GJS69075.1"/>
    <property type="molecule type" value="Genomic_DNA"/>
</dbReference>
<evidence type="ECO:0000313" key="2">
    <source>
        <dbReference type="Proteomes" id="UP001151760"/>
    </source>
</evidence>
<reference evidence="1" key="1">
    <citation type="journal article" date="2022" name="Int. J. Mol. Sci.">
        <title>Draft Genome of Tanacetum Coccineum: Genomic Comparison of Closely Related Tanacetum-Family Plants.</title>
        <authorList>
            <person name="Yamashiro T."/>
            <person name="Shiraishi A."/>
            <person name="Nakayama K."/>
            <person name="Satake H."/>
        </authorList>
    </citation>
    <scope>NUCLEOTIDE SEQUENCE</scope>
</reference>